<feature type="compositionally biased region" description="Polar residues" evidence="2">
    <location>
        <begin position="16"/>
        <end position="28"/>
    </location>
</feature>
<name>A0A9W8LW86_9FUNG</name>
<evidence type="ECO:0000256" key="1">
    <source>
        <dbReference type="SAM" id="Coils"/>
    </source>
</evidence>
<dbReference type="AlphaFoldDB" id="A0A9W8LW86"/>
<dbReference type="Proteomes" id="UP001140094">
    <property type="component" value="Unassembled WGS sequence"/>
</dbReference>
<evidence type="ECO:0000313" key="3">
    <source>
        <dbReference type="EMBL" id="KAJ2809504.1"/>
    </source>
</evidence>
<evidence type="ECO:0000256" key="2">
    <source>
        <dbReference type="SAM" id="MobiDB-lite"/>
    </source>
</evidence>
<proteinExistence type="predicted"/>
<dbReference type="EMBL" id="JANBUO010000001">
    <property type="protein sequence ID" value="KAJ2809504.1"/>
    <property type="molecule type" value="Genomic_DNA"/>
</dbReference>
<keyword evidence="1" id="KW-0175">Coiled coil</keyword>
<reference evidence="3" key="1">
    <citation type="submission" date="2022-07" db="EMBL/GenBank/DDBJ databases">
        <title>Phylogenomic reconstructions and comparative analyses of Kickxellomycotina fungi.</title>
        <authorList>
            <person name="Reynolds N.K."/>
            <person name="Stajich J.E."/>
            <person name="Barry K."/>
            <person name="Grigoriev I.V."/>
            <person name="Crous P."/>
            <person name="Smith M.E."/>
        </authorList>
    </citation>
    <scope>NUCLEOTIDE SEQUENCE</scope>
    <source>
        <strain evidence="3">NRRL 1565</strain>
    </source>
</reference>
<feature type="region of interest" description="Disordered" evidence="2">
    <location>
        <begin position="1"/>
        <end position="28"/>
    </location>
</feature>
<protein>
    <submittedName>
        <fullName evidence="3">Uncharacterized protein</fullName>
    </submittedName>
</protein>
<sequence length="338" mass="36776">MSQSNSNNDSSGNGDTPPTSSTGQRNESTNMVQGLSDTAQTIGASLQAMQTVLVGNMQQAAQMTLSMNKMMEELVKRSLQISVFADKPSNSTESSVYRIKLRVAASNKSPIPLQSAHVKLWFWPQQELGEGNIQMKVASIQKDGANMTFEETIGELPEKYDDETPFIQTLSGVCVASGATTEAELELEIDKLQQLNGCIALEFSSPGTGQQLSVSHRFGIHLLQFADCFFARDQSALEDAELATVSGTLPVTVDIARMRTLFRVPPVDGIDIGCLLVIRTHEILFALRVAAVLPGARTATCEWLATKRTAESDSQELMQRLVEELSTLENNLGQACQK</sequence>
<feature type="compositionally biased region" description="Low complexity" evidence="2">
    <location>
        <begin position="1"/>
        <end position="15"/>
    </location>
</feature>
<keyword evidence="4" id="KW-1185">Reference proteome</keyword>
<accession>A0A9W8LW86</accession>
<organism evidence="3 4">
    <name type="scientific">Coemansia guatemalensis</name>
    <dbReference type="NCBI Taxonomy" id="2761395"/>
    <lineage>
        <taxon>Eukaryota</taxon>
        <taxon>Fungi</taxon>
        <taxon>Fungi incertae sedis</taxon>
        <taxon>Zoopagomycota</taxon>
        <taxon>Kickxellomycotina</taxon>
        <taxon>Kickxellomycetes</taxon>
        <taxon>Kickxellales</taxon>
        <taxon>Kickxellaceae</taxon>
        <taxon>Coemansia</taxon>
    </lineage>
</organism>
<evidence type="ECO:0000313" key="4">
    <source>
        <dbReference type="Proteomes" id="UP001140094"/>
    </source>
</evidence>
<comment type="caution">
    <text evidence="3">The sequence shown here is derived from an EMBL/GenBank/DDBJ whole genome shotgun (WGS) entry which is preliminary data.</text>
</comment>
<dbReference type="OrthoDB" id="2254641at2759"/>
<gene>
    <name evidence="3" type="ORF">H4R20_000005</name>
</gene>
<feature type="coiled-coil region" evidence="1">
    <location>
        <begin position="311"/>
        <end position="338"/>
    </location>
</feature>